<keyword evidence="5" id="KW-1185">Reference proteome</keyword>
<dbReference type="InterPro" id="IPR008979">
    <property type="entry name" value="Galactose-bd-like_sf"/>
</dbReference>
<keyword evidence="2" id="KW-1133">Transmembrane helix</keyword>
<dbReference type="EMBL" id="PYXZ01000005">
    <property type="protein sequence ID" value="PUA80581.1"/>
    <property type="molecule type" value="Genomic_DNA"/>
</dbReference>
<name>A0A2R7YW82_9ACTN</name>
<proteinExistence type="predicted"/>
<feature type="compositionally biased region" description="Basic and acidic residues" evidence="1">
    <location>
        <begin position="98"/>
        <end position="111"/>
    </location>
</feature>
<organism evidence="4 5">
    <name type="scientific">Nocardioides currus</name>
    <dbReference type="NCBI Taxonomy" id="2133958"/>
    <lineage>
        <taxon>Bacteria</taxon>
        <taxon>Bacillati</taxon>
        <taxon>Actinomycetota</taxon>
        <taxon>Actinomycetes</taxon>
        <taxon>Propionibacteriales</taxon>
        <taxon>Nocardioidaceae</taxon>
        <taxon>Nocardioides</taxon>
    </lineage>
</organism>
<dbReference type="SUPFAM" id="SSF49785">
    <property type="entry name" value="Galactose-binding domain-like"/>
    <property type="match status" value="1"/>
</dbReference>
<dbReference type="NCBIfam" id="NF047619">
    <property type="entry name" value="NADase_discoid"/>
    <property type="match status" value="1"/>
</dbReference>
<evidence type="ECO:0000259" key="3">
    <source>
        <dbReference type="Pfam" id="PF25302"/>
    </source>
</evidence>
<gene>
    <name evidence="4" type="ORF">C7S10_12525</name>
</gene>
<feature type="domain" description="NAD glycohydrolase translocation F5/8 type C" evidence="3">
    <location>
        <begin position="127"/>
        <end position="238"/>
    </location>
</feature>
<evidence type="ECO:0000313" key="5">
    <source>
        <dbReference type="Proteomes" id="UP000244867"/>
    </source>
</evidence>
<evidence type="ECO:0000256" key="1">
    <source>
        <dbReference type="SAM" id="MobiDB-lite"/>
    </source>
</evidence>
<feature type="transmembrane region" description="Helical" evidence="2">
    <location>
        <begin position="55"/>
        <end position="76"/>
    </location>
</feature>
<dbReference type="Gene3D" id="2.60.120.260">
    <property type="entry name" value="Galactose-binding domain-like"/>
    <property type="match status" value="1"/>
</dbReference>
<dbReference type="Proteomes" id="UP000244867">
    <property type="component" value="Unassembled WGS sequence"/>
</dbReference>
<feature type="region of interest" description="Disordered" evidence="1">
    <location>
        <begin position="79"/>
        <end position="126"/>
    </location>
</feature>
<dbReference type="Pfam" id="PF25302">
    <property type="entry name" value="NADase_transloc"/>
    <property type="match status" value="1"/>
</dbReference>
<reference evidence="4 5" key="1">
    <citation type="submission" date="2018-03" db="EMBL/GenBank/DDBJ databases">
        <authorList>
            <person name="Keele B.F."/>
        </authorList>
    </citation>
    <scope>NUCLEOTIDE SEQUENCE [LARGE SCALE GENOMIC DNA]</scope>
    <source>
        <strain evidence="4 5">IB-3</strain>
    </source>
</reference>
<protein>
    <recommendedName>
        <fullName evidence="3">NAD glycohydrolase translocation F5/8 type C domain-containing protein</fullName>
    </recommendedName>
</protein>
<dbReference type="InterPro" id="IPR057561">
    <property type="entry name" value="NADase_transloc"/>
</dbReference>
<dbReference type="RefSeq" id="WP_108344775.1">
    <property type="nucleotide sequence ID" value="NZ_PYXZ01000005.1"/>
</dbReference>
<keyword evidence="2" id="KW-0472">Membrane</keyword>
<dbReference type="AlphaFoldDB" id="A0A2R7YW82"/>
<keyword evidence="2" id="KW-0812">Transmembrane</keyword>
<dbReference type="OrthoDB" id="3712014at2"/>
<accession>A0A2R7YW82</accession>
<evidence type="ECO:0000256" key="2">
    <source>
        <dbReference type="SAM" id="Phobius"/>
    </source>
</evidence>
<evidence type="ECO:0000313" key="4">
    <source>
        <dbReference type="EMBL" id="PUA80581.1"/>
    </source>
</evidence>
<sequence>MTTCARCGHELGIGRYCLNCGHPVGEPVAEAEAPAAAPEDAVPAAPTTAARPPAWSLWAVGVVLVLLLLAVLASCLGGDEDEPGSSGTEADTPVQPEQPRRPVDLTSDVRIDAPPAAPPTTDLDGQRVAYGPRRMIDDAPGTAWRTAGDATGQTITFTLPGPSTIRRVGLVNGYAKQVPSSTGVVDWYPNNRRVTAVEWVFDNGTTIRHVLAEVPRLQRLTIEPVTSATVQLRIVEVTSPGAPPLGRDFTAIGDVVIAGNPVA</sequence>
<comment type="caution">
    <text evidence="4">The sequence shown here is derived from an EMBL/GenBank/DDBJ whole genome shotgun (WGS) entry which is preliminary data.</text>
</comment>